<dbReference type="GO" id="GO:0003887">
    <property type="term" value="F:DNA-directed DNA polymerase activity"/>
    <property type="evidence" value="ECO:0007669"/>
    <property type="project" value="UniProtKB-KW"/>
</dbReference>
<dbReference type="GO" id="GO:0003677">
    <property type="term" value="F:DNA binding"/>
    <property type="evidence" value="ECO:0007669"/>
    <property type="project" value="InterPro"/>
</dbReference>
<evidence type="ECO:0000256" key="6">
    <source>
        <dbReference type="ARBA" id="ARBA00022932"/>
    </source>
</evidence>
<dbReference type="InterPro" id="IPR010372">
    <property type="entry name" value="DNA_pol3_delta_N"/>
</dbReference>
<evidence type="ECO:0000259" key="10">
    <source>
        <dbReference type="Pfam" id="PF21694"/>
    </source>
</evidence>
<evidence type="ECO:0000259" key="9">
    <source>
        <dbReference type="Pfam" id="PF06144"/>
    </source>
</evidence>
<dbReference type="InterPro" id="IPR048466">
    <property type="entry name" value="DNA_pol3_delta-like_C"/>
</dbReference>
<dbReference type="RefSeq" id="WP_127198149.1">
    <property type="nucleotide sequence ID" value="NZ_RZNX01000001.1"/>
</dbReference>
<evidence type="ECO:0000256" key="2">
    <source>
        <dbReference type="ARBA" id="ARBA00017703"/>
    </source>
</evidence>
<keyword evidence="6" id="KW-0239">DNA-directed DNA polymerase</keyword>
<organism evidence="11 12">
    <name type="scientific">Paenibacillus zeisoli</name>
    <dbReference type="NCBI Taxonomy" id="2496267"/>
    <lineage>
        <taxon>Bacteria</taxon>
        <taxon>Bacillati</taxon>
        <taxon>Bacillota</taxon>
        <taxon>Bacilli</taxon>
        <taxon>Bacillales</taxon>
        <taxon>Paenibacillaceae</taxon>
        <taxon>Paenibacillus</taxon>
    </lineage>
</organism>
<dbReference type="Gene3D" id="3.40.50.300">
    <property type="entry name" value="P-loop containing nucleotide triphosphate hydrolases"/>
    <property type="match status" value="1"/>
</dbReference>
<comment type="catalytic activity">
    <reaction evidence="8">
        <text>DNA(n) + a 2'-deoxyribonucleoside 5'-triphosphate = DNA(n+1) + diphosphate</text>
        <dbReference type="Rhea" id="RHEA:22508"/>
        <dbReference type="Rhea" id="RHEA-COMP:17339"/>
        <dbReference type="Rhea" id="RHEA-COMP:17340"/>
        <dbReference type="ChEBI" id="CHEBI:33019"/>
        <dbReference type="ChEBI" id="CHEBI:61560"/>
        <dbReference type="ChEBI" id="CHEBI:173112"/>
        <dbReference type="EC" id="2.7.7.7"/>
    </reaction>
</comment>
<dbReference type="PANTHER" id="PTHR34388">
    <property type="entry name" value="DNA POLYMERASE III SUBUNIT DELTA"/>
    <property type="match status" value="1"/>
</dbReference>
<evidence type="ECO:0000256" key="5">
    <source>
        <dbReference type="ARBA" id="ARBA00022705"/>
    </source>
</evidence>
<dbReference type="GO" id="GO:0006261">
    <property type="term" value="P:DNA-templated DNA replication"/>
    <property type="evidence" value="ECO:0007669"/>
    <property type="project" value="TreeGrafter"/>
</dbReference>
<proteinExistence type="inferred from homology"/>
<evidence type="ECO:0000313" key="12">
    <source>
        <dbReference type="Proteomes" id="UP000272464"/>
    </source>
</evidence>
<reference evidence="11 12" key="1">
    <citation type="submission" date="2018-12" db="EMBL/GenBank/DDBJ databases">
        <authorList>
            <person name="Sun L."/>
            <person name="Chen Z."/>
        </authorList>
    </citation>
    <scope>NUCLEOTIDE SEQUENCE [LARGE SCALE GENOMIC DNA]</scope>
    <source>
        <strain evidence="11 12">3-5-3</strain>
    </source>
</reference>
<evidence type="ECO:0000256" key="3">
    <source>
        <dbReference type="ARBA" id="ARBA00022679"/>
    </source>
</evidence>
<accession>A0A3S1BCP4</accession>
<dbReference type="SUPFAM" id="SSF48019">
    <property type="entry name" value="post-AAA+ oligomerization domain-like"/>
    <property type="match status" value="1"/>
</dbReference>
<dbReference type="OrthoDB" id="9775929at2"/>
<keyword evidence="5" id="KW-0235">DNA replication</keyword>
<feature type="domain" description="DNA polymerase III delta subunit-like C-terminal" evidence="10">
    <location>
        <begin position="217"/>
        <end position="336"/>
    </location>
</feature>
<protein>
    <recommendedName>
        <fullName evidence="2">DNA polymerase III subunit delta</fullName>
        <ecNumber evidence="1">2.7.7.7</ecNumber>
    </recommendedName>
</protein>
<comment type="similarity">
    <text evidence="7">Belongs to the DNA polymerase HolA subunit family.</text>
</comment>
<evidence type="ECO:0000256" key="1">
    <source>
        <dbReference type="ARBA" id="ARBA00012417"/>
    </source>
</evidence>
<dbReference type="Gene3D" id="1.20.272.10">
    <property type="match status" value="1"/>
</dbReference>
<evidence type="ECO:0000256" key="8">
    <source>
        <dbReference type="ARBA" id="ARBA00049244"/>
    </source>
</evidence>
<gene>
    <name evidence="11" type="primary">holA</name>
    <name evidence="11" type="ORF">EJP77_05675</name>
</gene>
<evidence type="ECO:0000256" key="7">
    <source>
        <dbReference type="ARBA" id="ARBA00034754"/>
    </source>
</evidence>
<dbReference type="SUPFAM" id="SSF52540">
    <property type="entry name" value="P-loop containing nucleoside triphosphate hydrolases"/>
    <property type="match status" value="1"/>
</dbReference>
<dbReference type="AlphaFoldDB" id="A0A3S1BCP4"/>
<dbReference type="EC" id="2.7.7.7" evidence="1"/>
<dbReference type="Pfam" id="PF21694">
    <property type="entry name" value="DNA_pol3_delta_C"/>
    <property type="match status" value="1"/>
</dbReference>
<dbReference type="InterPro" id="IPR005790">
    <property type="entry name" value="DNA_polIII_delta"/>
</dbReference>
<comment type="caution">
    <text evidence="11">The sequence shown here is derived from an EMBL/GenBank/DDBJ whole genome shotgun (WGS) entry which is preliminary data.</text>
</comment>
<sequence length="339" mass="37701">MDMKAAIKEIKRGQVSPLYLCYGSEKYQIQEFIQLIQDQIVDPENRDFAVAHYDLADTQIETVVEEAETLPFLVERKLVLVRDSSLFSAAKESGKIEHKVDRLLAYLDNPAEHSVVVFTVNGEKLDERKKTVKAMKAKGQVLSFMPLGGNELIQWVIKQASSRNCTMDETAAGALLASAGVQMAALSAEVNKLCLYAGAGGTITTEAINQLVARTTEQNVFGMVEDIANLKLERALSTFYELLKQREEPIKIAALIARQFRIMLQVKELGGQSYSQQQIASQLGLHPYAVKIAGEQARKFEVSRLRRSLSELAELDFRMKSGRIDKVLGLEMFLLGLGA</sequence>
<dbReference type="GO" id="GO:0009360">
    <property type="term" value="C:DNA polymerase III complex"/>
    <property type="evidence" value="ECO:0007669"/>
    <property type="project" value="InterPro"/>
</dbReference>
<keyword evidence="12" id="KW-1185">Reference proteome</keyword>
<name>A0A3S1BCP4_9BACL</name>
<dbReference type="NCBIfam" id="TIGR01128">
    <property type="entry name" value="holA"/>
    <property type="match status" value="1"/>
</dbReference>
<dbReference type="InterPro" id="IPR027417">
    <property type="entry name" value="P-loop_NTPase"/>
</dbReference>
<feature type="domain" description="DNA polymerase III delta N-terminal" evidence="9">
    <location>
        <begin position="19"/>
        <end position="143"/>
    </location>
</feature>
<dbReference type="Pfam" id="PF06144">
    <property type="entry name" value="DNA_pol3_delta"/>
    <property type="match status" value="1"/>
</dbReference>
<dbReference type="EMBL" id="RZNX01000001">
    <property type="protein sequence ID" value="RUT36460.1"/>
    <property type="molecule type" value="Genomic_DNA"/>
</dbReference>
<evidence type="ECO:0000313" key="11">
    <source>
        <dbReference type="EMBL" id="RUT36460.1"/>
    </source>
</evidence>
<dbReference type="Gene3D" id="1.10.8.60">
    <property type="match status" value="1"/>
</dbReference>
<keyword evidence="4 11" id="KW-0548">Nucleotidyltransferase</keyword>
<keyword evidence="3 11" id="KW-0808">Transferase</keyword>
<dbReference type="InterPro" id="IPR008921">
    <property type="entry name" value="DNA_pol3_clamp-load_cplx_C"/>
</dbReference>
<dbReference type="Proteomes" id="UP000272464">
    <property type="component" value="Unassembled WGS sequence"/>
</dbReference>
<evidence type="ECO:0000256" key="4">
    <source>
        <dbReference type="ARBA" id="ARBA00022695"/>
    </source>
</evidence>
<dbReference type="PANTHER" id="PTHR34388:SF1">
    <property type="entry name" value="DNA POLYMERASE III SUBUNIT DELTA"/>
    <property type="match status" value="1"/>
</dbReference>